<dbReference type="AlphaFoldDB" id="Q4RR43"/>
<evidence type="ECO:0000256" key="1">
    <source>
        <dbReference type="SAM" id="MobiDB-lite"/>
    </source>
</evidence>
<organism evidence="2">
    <name type="scientific">Tetraodon nigroviridis</name>
    <name type="common">Spotted green pufferfish</name>
    <name type="synonym">Chelonodon nigroviridis</name>
    <dbReference type="NCBI Taxonomy" id="99883"/>
    <lineage>
        <taxon>Eukaryota</taxon>
        <taxon>Metazoa</taxon>
        <taxon>Chordata</taxon>
        <taxon>Craniata</taxon>
        <taxon>Vertebrata</taxon>
        <taxon>Euteleostomi</taxon>
        <taxon>Actinopterygii</taxon>
        <taxon>Neopterygii</taxon>
        <taxon>Teleostei</taxon>
        <taxon>Neoteleostei</taxon>
        <taxon>Acanthomorphata</taxon>
        <taxon>Eupercaria</taxon>
        <taxon>Tetraodontiformes</taxon>
        <taxon>Tetradontoidea</taxon>
        <taxon>Tetraodontidae</taxon>
        <taxon>Tetraodon</taxon>
    </lineage>
</organism>
<dbReference type="OrthoDB" id="10038576at2759"/>
<feature type="region of interest" description="Disordered" evidence="1">
    <location>
        <begin position="19"/>
        <end position="41"/>
    </location>
</feature>
<feature type="compositionally biased region" description="Low complexity" evidence="1">
    <location>
        <begin position="175"/>
        <end position="189"/>
    </location>
</feature>
<gene>
    <name evidence="2" type="ORF">GSTENG00030328001</name>
</gene>
<accession>Q4RR43</accession>
<comment type="caution">
    <text evidence="2">The sequence shown here is derived from an EMBL/GenBank/DDBJ whole genome shotgun (WGS) entry which is preliminary data.</text>
</comment>
<dbReference type="EMBL" id="CAAE01015003">
    <property type="protein sequence ID" value="CAG09139.1"/>
    <property type="molecule type" value="Genomic_DNA"/>
</dbReference>
<feature type="region of interest" description="Disordered" evidence="1">
    <location>
        <begin position="142"/>
        <end position="196"/>
    </location>
</feature>
<sequence length="219" mass="24074">MSSSSVLPESLLGCNRLQEHPEGYRSDPSAPLASQTDAFTDPYGECDSGARMTQDGWKRLMNVTRAQPDRVELMTDLLKYELSRAVNRSVDSVFKNVSLLQTSDRAGSLQALIWNSRNLSHHAGGVQTEALSLVLPKAAEQKGHSLGLQRASRDGRPPAPEPGPKRSARHHAQGRSKVSSRSLRSLLVDPPSPHLHHVKMEPDILANNYHYTLNVSSRA</sequence>
<name>Q4RR43_TETNG</name>
<dbReference type="KEGG" id="tng:GSTEN00030328G001"/>
<reference evidence="2" key="1">
    <citation type="journal article" date="2004" name="Nature">
        <title>Genome duplication in the teleost fish Tetraodon nigroviridis reveals the early vertebrate proto-karyotype.</title>
        <authorList>
            <person name="Jaillon O."/>
            <person name="Aury J.-M."/>
            <person name="Brunet F."/>
            <person name="Petit J.-L."/>
            <person name="Stange-Thomann N."/>
            <person name="Mauceli E."/>
            <person name="Bouneau L."/>
            <person name="Fischer C."/>
            <person name="Ozouf-Costaz C."/>
            <person name="Bernot A."/>
            <person name="Nicaud S."/>
            <person name="Jaffe D."/>
            <person name="Fisher S."/>
            <person name="Lutfalla G."/>
            <person name="Dossat C."/>
            <person name="Segurens B."/>
            <person name="Dasilva C."/>
            <person name="Salanoubat M."/>
            <person name="Levy M."/>
            <person name="Boudet N."/>
            <person name="Castellano S."/>
            <person name="Anthouard V."/>
            <person name="Jubin C."/>
            <person name="Castelli V."/>
            <person name="Katinka M."/>
            <person name="Vacherie B."/>
            <person name="Biemont C."/>
            <person name="Skalli Z."/>
            <person name="Cattolico L."/>
            <person name="Poulain J."/>
            <person name="De Berardinis V."/>
            <person name="Cruaud C."/>
            <person name="Duprat S."/>
            <person name="Brottier P."/>
            <person name="Coutanceau J.-P."/>
            <person name="Gouzy J."/>
            <person name="Parra G."/>
            <person name="Lardier G."/>
            <person name="Chapple C."/>
            <person name="McKernan K.J."/>
            <person name="McEwan P."/>
            <person name="Bosak S."/>
            <person name="Kellis M."/>
            <person name="Volff J.-N."/>
            <person name="Guigo R."/>
            <person name="Zody M.C."/>
            <person name="Mesirov J."/>
            <person name="Lindblad-Toh K."/>
            <person name="Birren B."/>
            <person name="Nusbaum C."/>
            <person name="Kahn D."/>
            <person name="Robinson-Rechavi M."/>
            <person name="Laudet V."/>
            <person name="Schachter V."/>
            <person name="Quetier F."/>
            <person name="Saurin W."/>
            <person name="Scarpelli C."/>
            <person name="Wincker P."/>
            <person name="Lander E.S."/>
            <person name="Weissenbach J."/>
            <person name="Roest Crollius H."/>
        </authorList>
    </citation>
    <scope>NUCLEOTIDE SEQUENCE [LARGE SCALE GENOMIC DNA]</scope>
</reference>
<proteinExistence type="predicted"/>
<reference evidence="2" key="2">
    <citation type="submission" date="2004-02" db="EMBL/GenBank/DDBJ databases">
        <authorList>
            <consortium name="Genoscope"/>
            <consortium name="Whitehead Institute Centre for Genome Research"/>
        </authorList>
    </citation>
    <scope>NUCLEOTIDE SEQUENCE</scope>
</reference>
<protein>
    <submittedName>
        <fullName evidence="2">(spotted green pufferfish) hypothetical protein</fullName>
    </submittedName>
</protein>
<evidence type="ECO:0000313" key="2">
    <source>
        <dbReference type="EMBL" id="CAG09139.1"/>
    </source>
</evidence>